<keyword evidence="9" id="KW-0812">Transmembrane</keyword>
<gene>
    <name evidence="13" type="ORF">GH714_006667</name>
</gene>
<feature type="domain" description="DEAD-box RNA helicase Q" evidence="12">
    <location>
        <begin position="206"/>
        <end position="234"/>
    </location>
</feature>
<dbReference type="Pfam" id="PF00271">
    <property type="entry name" value="Helicase_C"/>
    <property type="match status" value="1"/>
</dbReference>
<keyword evidence="14" id="KW-1185">Reference proteome</keyword>
<feature type="transmembrane region" description="Helical" evidence="9">
    <location>
        <begin position="6"/>
        <end position="25"/>
    </location>
</feature>
<dbReference type="GO" id="GO:0003676">
    <property type="term" value="F:nucleic acid binding"/>
    <property type="evidence" value="ECO:0007669"/>
    <property type="project" value="InterPro"/>
</dbReference>
<evidence type="ECO:0000259" key="11">
    <source>
        <dbReference type="PROSITE" id="PS51194"/>
    </source>
</evidence>
<dbReference type="CDD" id="cd18787">
    <property type="entry name" value="SF2_C_DEAD"/>
    <property type="match status" value="1"/>
</dbReference>
<feature type="region of interest" description="Disordered" evidence="8">
    <location>
        <begin position="155"/>
        <end position="193"/>
    </location>
</feature>
<feature type="compositionally biased region" description="Basic residues" evidence="8">
    <location>
        <begin position="573"/>
        <end position="582"/>
    </location>
</feature>
<dbReference type="EMBL" id="JAAGAX010000006">
    <property type="protein sequence ID" value="KAF2310133.1"/>
    <property type="molecule type" value="Genomic_DNA"/>
</dbReference>
<protein>
    <recommendedName>
        <fullName evidence="15">RNA helicase</fullName>
    </recommendedName>
</protein>
<keyword evidence="1 6" id="KW-0547">Nucleotide-binding</keyword>
<comment type="caution">
    <text evidence="13">The sequence shown here is derived from an EMBL/GenBank/DDBJ whole genome shotgun (WGS) entry which is preliminary data.</text>
</comment>
<sequence length="725" mass="80271">MALSDAVIANLTTIYVAAITGIKAYGLVTGRSFSGGFVLILSTTLVGLILIGSLTWDVSRKVTYAISRDHIHVHEMCRGGICWHGVAVRSPASQGKTLEVFAFLFEMNTSMMMHTQSPWDFASYSESVAEEHARRSTTSVDYKISRALQHRSVPITTPAADAEAASDSEPDKQEDYRSEEDDDGESNADGRKSFFAPAEGASFHANSFMELNLSRPLLRACEALGYTKPTPIQAACIPLALTGRDICGSAITGSGKVQESALRSMPDIVVATPGRMIDHLRNSMSVDLDDLAVLILDEADRLLELGFSAEIHELVKLCPKRRQTMLFSATMTEEINELIKLSLTRPLRLSADPSAKRPATLTEEVVRVRRMREVNQEAVLLALCSKTFTSKVIIFSGTKQAAHRLKILFGLAGFKAAELHGNLTQVQRLDALELFRKQQVDFLIATDVAARGLDIIGVQTVINYACPRDLTSYVHRVGRTARAGREGYAVTFVSDNDRSLLKAIAKRAGSKLKSRIVAEQSIAKWSQIIDQMEDQVAAILQEEREERALRKAEMEATKAENMITHKDEILHAPKGHGIKRERKGSGNEVMSAQQAEDLKLKEKRKREREGNGINKKEKTGMSLVDLGYRRAKAVKAVKRALDAGKIVQKAGKKKSKRPPERTQSRTEEMRELFQSDMTEKKRKKSSGGMGSKKSKNSFKSKSRYGINFFPPFPVLISCSKEFYAV</sequence>
<keyword evidence="2 6" id="KW-0378">Hydrolase</keyword>
<feature type="compositionally biased region" description="Low complexity" evidence="8">
    <location>
        <begin position="156"/>
        <end position="167"/>
    </location>
</feature>
<feature type="transmembrane region" description="Helical" evidence="9">
    <location>
        <begin position="37"/>
        <end position="56"/>
    </location>
</feature>
<evidence type="ECO:0000256" key="2">
    <source>
        <dbReference type="ARBA" id="ARBA00022801"/>
    </source>
</evidence>
<dbReference type="Pfam" id="PF00270">
    <property type="entry name" value="DEAD"/>
    <property type="match status" value="1"/>
</dbReference>
<evidence type="ECO:0000256" key="8">
    <source>
        <dbReference type="SAM" id="MobiDB-lite"/>
    </source>
</evidence>
<evidence type="ECO:0000259" key="12">
    <source>
        <dbReference type="PROSITE" id="PS51195"/>
    </source>
</evidence>
<dbReference type="PROSITE" id="PS00039">
    <property type="entry name" value="DEAD_ATP_HELICASE"/>
    <property type="match status" value="1"/>
</dbReference>
<keyword evidence="9" id="KW-0472">Membrane</keyword>
<dbReference type="InterPro" id="IPR014001">
    <property type="entry name" value="Helicase_ATP-bd"/>
</dbReference>
<dbReference type="SUPFAM" id="SSF52540">
    <property type="entry name" value="P-loop containing nucleoside triphosphate hydrolases"/>
    <property type="match status" value="1"/>
</dbReference>
<dbReference type="InterPro" id="IPR050079">
    <property type="entry name" value="DEAD_box_RNA_helicase"/>
</dbReference>
<dbReference type="PROSITE" id="PS51195">
    <property type="entry name" value="Q_MOTIF"/>
    <property type="match status" value="1"/>
</dbReference>
<dbReference type="Proteomes" id="UP000467840">
    <property type="component" value="Chromosome 14"/>
</dbReference>
<feature type="region of interest" description="Disordered" evidence="8">
    <location>
        <begin position="647"/>
        <end position="707"/>
    </location>
</feature>
<feature type="coiled-coil region" evidence="7">
    <location>
        <begin position="522"/>
        <end position="562"/>
    </location>
</feature>
<dbReference type="GO" id="GO:0005524">
    <property type="term" value="F:ATP binding"/>
    <property type="evidence" value="ECO:0007669"/>
    <property type="project" value="UniProtKB-KW"/>
</dbReference>
<dbReference type="PANTHER" id="PTHR47959">
    <property type="entry name" value="ATP-DEPENDENT RNA HELICASE RHLE-RELATED"/>
    <property type="match status" value="1"/>
</dbReference>
<name>A0A6A6MCJ3_HEVBR</name>
<feature type="compositionally biased region" description="Basic and acidic residues" evidence="8">
    <location>
        <begin position="607"/>
        <end position="616"/>
    </location>
</feature>
<evidence type="ECO:0000256" key="3">
    <source>
        <dbReference type="ARBA" id="ARBA00022806"/>
    </source>
</evidence>
<accession>A0A6A6MCJ3</accession>
<evidence type="ECO:0000256" key="4">
    <source>
        <dbReference type="ARBA" id="ARBA00022840"/>
    </source>
</evidence>
<dbReference type="PROSITE" id="PS51192">
    <property type="entry name" value="HELICASE_ATP_BIND_1"/>
    <property type="match status" value="1"/>
</dbReference>
<proteinExistence type="inferred from homology"/>
<evidence type="ECO:0000256" key="9">
    <source>
        <dbReference type="SAM" id="Phobius"/>
    </source>
</evidence>
<dbReference type="GO" id="GO:0003724">
    <property type="term" value="F:RNA helicase activity"/>
    <property type="evidence" value="ECO:0007669"/>
    <property type="project" value="InterPro"/>
</dbReference>
<feature type="domain" description="Helicase C-terminal" evidence="11">
    <location>
        <begin position="379"/>
        <end position="523"/>
    </location>
</feature>
<keyword evidence="3 6" id="KW-0347">Helicase</keyword>
<keyword evidence="7" id="KW-0175">Coiled coil</keyword>
<dbReference type="PROSITE" id="PS51194">
    <property type="entry name" value="HELICASE_CTER"/>
    <property type="match status" value="1"/>
</dbReference>
<feature type="compositionally biased region" description="Basic and acidic residues" evidence="8">
    <location>
        <begin position="657"/>
        <end position="679"/>
    </location>
</feature>
<dbReference type="InterPro" id="IPR000629">
    <property type="entry name" value="RNA-helicase_DEAD-box_CS"/>
</dbReference>
<evidence type="ECO:0000256" key="7">
    <source>
        <dbReference type="SAM" id="Coils"/>
    </source>
</evidence>
<dbReference type="InterPro" id="IPR027417">
    <property type="entry name" value="P-loop_NTPase"/>
</dbReference>
<dbReference type="InterPro" id="IPR001650">
    <property type="entry name" value="Helicase_C-like"/>
</dbReference>
<feature type="short sequence motif" description="Q motif" evidence="5">
    <location>
        <begin position="206"/>
        <end position="234"/>
    </location>
</feature>
<organism evidence="13 14">
    <name type="scientific">Hevea brasiliensis</name>
    <name type="common">Para rubber tree</name>
    <name type="synonym">Siphonia brasiliensis</name>
    <dbReference type="NCBI Taxonomy" id="3981"/>
    <lineage>
        <taxon>Eukaryota</taxon>
        <taxon>Viridiplantae</taxon>
        <taxon>Streptophyta</taxon>
        <taxon>Embryophyta</taxon>
        <taxon>Tracheophyta</taxon>
        <taxon>Spermatophyta</taxon>
        <taxon>Magnoliopsida</taxon>
        <taxon>eudicotyledons</taxon>
        <taxon>Gunneridae</taxon>
        <taxon>Pentapetalae</taxon>
        <taxon>rosids</taxon>
        <taxon>fabids</taxon>
        <taxon>Malpighiales</taxon>
        <taxon>Euphorbiaceae</taxon>
        <taxon>Crotonoideae</taxon>
        <taxon>Micrandreae</taxon>
        <taxon>Hevea</taxon>
    </lineage>
</organism>
<dbReference type="InterPro" id="IPR011545">
    <property type="entry name" value="DEAD/DEAH_box_helicase_dom"/>
</dbReference>
<dbReference type="SMART" id="SM00490">
    <property type="entry name" value="HELICc"/>
    <property type="match status" value="1"/>
</dbReference>
<evidence type="ECO:0000256" key="5">
    <source>
        <dbReference type="PROSITE-ProRule" id="PRU00552"/>
    </source>
</evidence>
<feature type="domain" description="Helicase ATP-binding" evidence="10">
    <location>
        <begin position="256"/>
        <end position="349"/>
    </location>
</feature>
<keyword evidence="9" id="KW-1133">Transmembrane helix</keyword>
<comment type="similarity">
    <text evidence="6">Belongs to the DEAD box helicase family.</text>
</comment>
<evidence type="ECO:0008006" key="15">
    <source>
        <dbReference type="Google" id="ProtNLM"/>
    </source>
</evidence>
<evidence type="ECO:0000259" key="10">
    <source>
        <dbReference type="PROSITE" id="PS51192"/>
    </source>
</evidence>
<reference evidence="13 14" key="1">
    <citation type="journal article" date="2020" name="Mol. Plant">
        <title>The Chromosome-Based Rubber Tree Genome Provides New Insights into Spurge Genome Evolution and Rubber Biosynthesis.</title>
        <authorList>
            <person name="Liu J."/>
            <person name="Shi C."/>
            <person name="Shi C.C."/>
            <person name="Li W."/>
            <person name="Zhang Q.J."/>
            <person name="Zhang Y."/>
            <person name="Li K."/>
            <person name="Lu H.F."/>
            <person name="Shi C."/>
            <person name="Zhu S.T."/>
            <person name="Xiao Z.Y."/>
            <person name="Nan H."/>
            <person name="Yue Y."/>
            <person name="Zhu X.G."/>
            <person name="Wu Y."/>
            <person name="Hong X.N."/>
            <person name="Fan G.Y."/>
            <person name="Tong Y."/>
            <person name="Zhang D."/>
            <person name="Mao C.L."/>
            <person name="Liu Y.L."/>
            <person name="Hao S.J."/>
            <person name="Liu W.Q."/>
            <person name="Lv M.Q."/>
            <person name="Zhang H.B."/>
            <person name="Liu Y."/>
            <person name="Hu-Tang G.R."/>
            <person name="Wang J.P."/>
            <person name="Wang J.H."/>
            <person name="Sun Y.H."/>
            <person name="Ni S.B."/>
            <person name="Chen W.B."/>
            <person name="Zhang X.C."/>
            <person name="Jiao Y.N."/>
            <person name="Eichler E.E."/>
            <person name="Li G.H."/>
            <person name="Liu X."/>
            <person name="Gao L.Z."/>
        </authorList>
    </citation>
    <scope>NUCLEOTIDE SEQUENCE [LARGE SCALE GENOMIC DNA]</scope>
    <source>
        <strain evidence="14">cv. GT1</strain>
        <tissue evidence="13">Leaf</tissue>
    </source>
</reference>
<dbReference type="Gene3D" id="3.40.50.300">
    <property type="entry name" value="P-loop containing nucleotide triphosphate hydrolases"/>
    <property type="match status" value="3"/>
</dbReference>
<feature type="region of interest" description="Disordered" evidence="8">
    <location>
        <begin position="573"/>
        <end position="616"/>
    </location>
</feature>
<dbReference type="GO" id="GO:0005829">
    <property type="term" value="C:cytosol"/>
    <property type="evidence" value="ECO:0007669"/>
    <property type="project" value="TreeGrafter"/>
</dbReference>
<feature type="compositionally biased region" description="Basic residues" evidence="8">
    <location>
        <begin position="692"/>
        <end position="702"/>
    </location>
</feature>
<feature type="compositionally biased region" description="Acidic residues" evidence="8">
    <location>
        <begin position="177"/>
        <end position="186"/>
    </location>
</feature>
<dbReference type="PANTHER" id="PTHR47959:SF14">
    <property type="entry name" value="DEAD-BOX ATP-DEPENDENT RNA HELICASE 28"/>
    <property type="match status" value="1"/>
</dbReference>
<keyword evidence="4 6" id="KW-0067">ATP-binding</keyword>
<dbReference type="InterPro" id="IPR014014">
    <property type="entry name" value="RNA_helicase_DEAD_Q_motif"/>
</dbReference>
<evidence type="ECO:0000313" key="13">
    <source>
        <dbReference type="EMBL" id="KAF2310133.1"/>
    </source>
</evidence>
<evidence type="ECO:0000256" key="1">
    <source>
        <dbReference type="ARBA" id="ARBA00022741"/>
    </source>
</evidence>
<dbReference type="SMART" id="SM00487">
    <property type="entry name" value="DEXDc"/>
    <property type="match status" value="1"/>
</dbReference>
<dbReference type="AlphaFoldDB" id="A0A6A6MCJ3"/>
<evidence type="ECO:0000256" key="6">
    <source>
        <dbReference type="RuleBase" id="RU000492"/>
    </source>
</evidence>
<dbReference type="GO" id="GO:0016787">
    <property type="term" value="F:hydrolase activity"/>
    <property type="evidence" value="ECO:0007669"/>
    <property type="project" value="UniProtKB-KW"/>
</dbReference>
<evidence type="ECO:0000313" key="14">
    <source>
        <dbReference type="Proteomes" id="UP000467840"/>
    </source>
</evidence>